<evidence type="ECO:0000259" key="4">
    <source>
        <dbReference type="PROSITE" id="PS50893"/>
    </source>
</evidence>
<gene>
    <name evidence="5" type="ORF">A2Y57_04785</name>
</gene>
<organism evidence="5 6">
    <name type="scientific">Candidatus Woykebacteria bacterium RBG_13_40_7b</name>
    <dbReference type="NCBI Taxonomy" id="1802594"/>
    <lineage>
        <taxon>Bacteria</taxon>
        <taxon>Candidatus Woykeibacteriota</taxon>
    </lineage>
</organism>
<keyword evidence="1" id="KW-0813">Transport</keyword>
<dbReference type="PANTHER" id="PTHR24220:SF86">
    <property type="entry name" value="ABC TRANSPORTER ABCH.1"/>
    <property type="match status" value="1"/>
</dbReference>
<dbReference type="GO" id="GO:0016887">
    <property type="term" value="F:ATP hydrolysis activity"/>
    <property type="evidence" value="ECO:0007669"/>
    <property type="project" value="InterPro"/>
</dbReference>
<dbReference type="AlphaFoldDB" id="A0A1G1WC90"/>
<dbReference type="GO" id="GO:0005886">
    <property type="term" value="C:plasma membrane"/>
    <property type="evidence" value="ECO:0007669"/>
    <property type="project" value="TreeGrafter"/>
</dbReference>
<dbReference type="GO" id="GO:0022857">
    <property type="term" value="F:transmembrane transporter activity"/>
    <property type="evidence" value="ECO:0007669"/>
    <property type="project" value="TreeGrafter"/>
</dbReference>
<protein>
    <submittedName>
        <fullName evidence="5">ABC transporter ATP-binding protein</fullName>
    </submittedName>
</protein>
<dbReference type="InterPro" id="IPR003439">
    <property type="entry name" value="ABC_transporter-like_ATP-bd"/>
</dbReference>
<feature type="domain" description="ABC transporter" evidence="4">
    <location>
        <begin position="4"/>
        <end position="219"/>
    </location>
</feature>
<dbReference type="PANTHER" id="PTHR24220">
    <property type="entry name" value="IMPORT ATP-BINDING PROTEIN"/>
    <property type="match status" value="1"/>
</dbReference>
<dbReference type="InterPro" id="IPR003593">
    <property type="entry name" value="AAA+_ATPase"/>
</dbReference>
<dbReference type="Proteomes" id="UP000177103">
    <property type="component" value="Unassembled WGS sequence"/>
</dbReference>
<keyword evidence="3 5" id="KW-0067">ATP-binding</keyword>
<dbReference type="Gene3D" id="3.40.50.300">
    <property type="entry name" value="P-loop containing nucleotide triphosphate hydrolases"/>
    <property type="match status" value="1"/>
</dbReference>
<evidence type="ECO:0000256" key="1">
    <source>
        <dbReference type="ARBA" id="ARBA00022448"/>
    </source>
</evidence>
<evidence type="ECO:0000256" key="2">
    <source>
        <dbReference type="ARBA" id="ARBA00022741"/>
    </source>
</evidence>
<dbReference type="EMBL" id="MHCQ01000006">
    <property type="protein sequence ID" value="OGY24927.1"/>
    <property type="molecule type" value="Genomic_DNA"/>
</dbReference>
<dbReference type="GO" id="GO:0005524">
    <property type="term" value="F:ATP binding"/>
    <property type="evidence" value="ECO:0007669"/>
    <property type="project" value="UniProtKB-KW"/>
</dbReference>
<evidence type="ECO:0000313" key="6">
    <source>
        <dbReference type="Proteomes" id="UP000177103"/>
    </source>
</evidence>
<name>A0A1G1WC90_9BACT</name>
<dbReference type="Pfam" id="PF00005">
    <property type="entry name" value="ABC_tran"/>
    <property type="match status" value="1"/>
</dbReference>
<dbReference type="InterPro" id="IPR017871">
    <property type="entry name" value="ABC_transporter-like_CS"/>
</dbReference>
<dbReference type="CDD" id="cd03255">
    <property type="entry name" value="ABC_MJ0796_LolCDE_FtsE"/>
    <property type="match status" value="1"/>
</dbReference>
<dbReference type="GO" id="GO:0098796">
    <property type="term" value="C:membrane protein complex"/>
    <property type="evidence" value="ECO:0007669"/>
    <property type="project" value="UniProtKB-ARBA"/>
</dbReference>
<dbReference type="SMART" id="SM00382">
    <property type="entry name" value="AAA"/>
    <property type="match status" value="1"/>
</dbReference>
<dbReference type="FunFam" id="3.40.50.300:FF:000032">
    <property type="entry name" value="Export ABC transporter ATP-binding protein"/>
    <property type="match status" value="1"/>
</dbReference>
<dbReference type="PROSITE" id="PS50893">
    <property type="entry name" value="ABC_TRANSPORTER_2"/>
    <property type="match status" value="1"/>
</dbReference>
<reference evidence="5 6" key="1">
    <citation type="journal article" date="2016" name="Nat. Commun.">
        <title>Thousands of microbial genomes shed light on interconnected biogeochemical processes in an aquifer system.</title>
        <authorList>
            <person name="Anantharaman K."/>
            <person name="Brown C.T."/>
            <person name="Hug L.A."/>
            <person name="Sharon I."/>
            <person name="Castelle C.J."/>
            <person name="Probst A.J."/>
            <person name="Thomas B.C."/>
            <person name="Singh A."/>
            <person name="Wilkins M.J."/>
            <person name="Karaoz U."/>
            <person name="Brodie E.L."/>
            <person name="Williams K.H."/>
            <person name="Hubbard S.S."/>
            <person name="Banfield J.F."/>
        </authorList>
    </citation>
    <scope>NUCLEOTIDE SEQUENCE [LARGE SCALE GENOMIC DNA]</scope>
</reference>
<dbReference type="InterPro" id="IPR017911">
    <property type="entry name" value="MacB-like_ATP-bd"/>
</dbReference>
<dbReference type="InterPro" id="IPR027417">
    <property type="entry name" value="P-loop_NTPase"/>
</dbReference>
<sequence length="219" mass="24012">MSLIEIKDLTKLYKSGRSTIHAVDGINLTVNKGDFLAIIGPSGSGKSTLLQLLGCLDKQTSGEFKIDDKEVGKLNDRKLADLRQKKIGFIFQNFNLIPTLTARQNVEAAIGKRSRDDKAKTLEALKRVGLEERANHLPTLLSGGEQQRVAIARALINGPEIILADEPTGNLDSQTGKMIFDLLHELSKSENTTVIVVTHDLSIAGQTDKTYHLKDGRIK</sequence>
<evidence type="ECO:0000313" key="5">
    <source>
        <dbReference type="EMBL" id="OGY24927.1"/>
    </source>
</evidence>
<dbReference type="PROSITE" id="PS00211">
    <property type="entry name" value="ABC_TRANSPORTER_1"/>
    <property type="match status" value="1"/>
</dbReference>
<comment type="caution">
    <text evidence="5">The sequence shown here is derived from an EMBL/GenBank/DDBJ whole genome shotgun (WGS) entry which is preliminary data.</text>
</comment>
<evidence type="ECO:0000256" key="3">
    <source>
        <dbReference type="ARBA" id="ARBA00022840"/>
    </source>
</evidence>
<dbReference type="InterPro" id="IPR015854">
    <property type="entry name" value="ABC_transpr_LolD-like"/>
</dbReference>
<accession>A0A1G1WC90</accession>
<proteinExistence type="predicted"/>
<dbReference type="SUPFAM" id="SSF52540">
    <property type="entry name" value="P-loop containing nucleoside triphosphate hydrolases"/>
    <property type="match status" value="1"/>
</dbReference>
<keyword evidence="2" id="KW-0547">Nucleotide-binding</keyword>